<evidence type="ECO:0000259" key="2">
    <source>
        <dbReference type="Pfam" id="PF03724"/>
    </source>
</evidence>
<feature type="signal peptide" evidence="1">
    <location>
        <begin position="1"/>
        <end position="22"/>
    </location>
</feature>
<dbReference type="KEGG" id="pur:AOC03_02910"/>
<reference evidence="3 4" key="1">
    <citation type="submission" date="2015-09" db="EMBL/GenBank/DDBJ databases">
        <title>Complete genome of Psychrobacter urativorans R10.10B.</title>
        <authorList>
            <person name="See-Too W.S."/>
            <person name="Chan K.G."/>
        </authorList>
    </citation>
    <scope>NUCLEOTIDE SEQUENCE [LARGE SCALE GENOMIC DNA]</scope>
    <source>
        <strain evidence="3 4">R10.10B</strain>
    </source>
</reference>
<dbReference type="Pfam" id="PF03724">
    <property type="entry name" value="META"/>
    <property type="match status" value="1"/>
</dbReference>
<dbReference type="OrthoDB" id="7871744at2"/>
<name>A0A0M4TU76_9GAMM</name>
<dbReference type="InterPro" id="IPR038670">
    <property type="entry name" value="HslJ-like_sf"/>
</dbReference>
<dbReference type="AlphaFoldDB" id="A0A0M4TU76"/>
<protein>
    <recommendedName>
        <fullName evidence="2">DUF306 domain-containing protein</fullName>
    </recommendedName>
</protein>
<dbReference type="PROSITE" id="PS51257">
    <property type="entry name" value="PROKAR_LIPOPROTEIN"/>
    <property type="match status" value="1"/>
</dbReference>
<dbReference type="Gene3D" id="2.40.128.270">
    <property type="match status" value="1"/>
</dbReference>
<dbReference type="EMBL" id="CP012678">
    <property type="protein sequence ID" value="ALF59124.1"/>
    <property type="molecule type" value="Genomic_DNA"/>
</dbReference>
<dbReference type="PANTHER" id="PTHR35535">
    <property type="entry name" value="HEAT SHOCK PROTEIN HSLJ"/>
    <property type="match status" value="1"/>
</dbReference>
<dbReference type="Proteomes" id="UP000059847">
    <property type="component" value="Chromosome"/>
</dbReference>
<evidence type="ECO:0000313" key="3">
    <source>
        <dbReference type="EMBL" id="ALF59124.1"/>
    </source>
</evidence>
<dbReference type="PANTHER" id="PTHR35535:SF1">
    <property type="entry name" value="HEAT SHOCK PROTEIN HSLJ"/>
    <property type="match status" value="1"/>
</dbReference>
<evidence type="ECO:0000256" key="1">
    <source>
        <dbReference type="SAM" id="SignalP"/>
    </source>
</evidence>
<keyword evidence="1" id="KW-0732">Signal</keyword>
<dbReference type="InterPro" id="IPR053147">
    <property type="entry name" value="Hsp_HslJ-like"/>
</dbReference>
<keyword evidence="4" id="KW-1185">Reference proteome</keyword>
<dbReference type="InterPro" id="IPR005184">
    <property type="entry name" value="DUF306_Meta_HslJ"/>
</dbReference>
<dbReference type="RefSeq" id="WP_062533519.1">
    <property type="nucleotide sequence ID" value="NZ_CP012678.1"/>
</dbReference>
<gene>
    <name evidence="3" type="ORF">AOC03_02910</name>
</gene>
<proteinExistence type="predicted"/>
<accession>A0A0M4TU76</accession>
<dbReference type="STRING" id="45610.AOC03_02910"/>
<sequence length="297" mass="32534">MKSSLQITLLPTLLVVSLALSACQKASSPNDIEAQNDGDNNSIADSMSAATAAVAISPEQQIIDSLSKYRWTLDTAYNSNKQPLTSLMTIKDQVTLSFNDYQGQNTINYSVGCNTMSAAYQLQGDTFTTENSMSTKMSCADLNSTENRLNELMEGDSVLSLADGDTPLLTQVTSDAVTLVWTGRMTSQAKYHSKGETLFWSISAQTKHCIGDSSQQCLQIKPVTYDEQGVKVSEGKEVEFAGTIEGYQHDKNHDEVLRLQRYRLEGNENLAKVSDAKYAYVLDTVIESTVIESTVVE</sequence>
<organism evidence="3 4">
    <name type="scientific">Psychrobacter urativorans</name>
    <dbReference type="NCBI Taxonomy" id="45610"/>
    <lineage>
        <taxon>Bacteria</taxon>
        <taxon>Pseudomonadati</taxon>
        <taxon>Pseudomonadota</taxon>
        <taxon>Gammaproteobacteria</taxon>
        <taxon>Moraxellales</taxon>
        <taxon>Moraxellaceae</taxon>
        <taxon>Psychrobacter</taxon>
    </lineage>
</organism>
<feature type="chain" id="PRO_5005802609" description="DUF306 domain-containing protein" evidence="1">
    <location>
        <begin position="23"/>
        <end position="297"/>
    </location>
</feature>
<evidence type="ECO:0000313" key="4">
    <source>
        <dbReference type="Proteomes" id="UP000059847"/>
    </source>
</evidence>
<feature type="domain" description="DUF306" evidence="2">
    <location>
        <begin position="91"/>
        <end position="163"/>
    </location>
</feature>